<dbReference type="EMBL" id="JBICRM010000037">
    <property type="protein sequence ID" value="MFG1709492.1"/>
    <property type="molecule type" value="Genomic_DNA"/>
</dbReference>
<organism evidence="1 2">
    <name type="scientific">Nonomuraea marmarensis</name>
    <dbReference type="NCBI Taxonomy" id="3351344"/>
    <lineage>
        <taxon>Bacteria</taxon>
        <taxon>Bacillati</taxon>
        <taxon>Actinomycetota</taxon>
        <taxon>Actinomycetes</taxon>
        <taxon>Streptosporangiales</taxon>
        <taxon>Streptosporangiaceae</taxon>
        <taxon>Nonomuraea</taxon>
    </lineage>
</organism>
<reference evidence="1 2" key="1">
    <citation type="submission" date="2024-10" db="EMBL/GenBank/DDBJ databases">
        <authorList>
            <person name="Topkara A.R."/>
            <person name="Saygin H."/>
        </authorList>
    </citation>
    <scope>NUCLEOTIDE SEQUENCE [LARGE SCALE GENOMIC DNA]</scope>
    <source>
        <strain evidence="1 2">M3C6</strain>
    </source>
</reference>
<keyword evidence="2" id="KW-1185">Reference proteome</keyword>
<comment type="caution">
    <text evidence="1">The sequence shown here is derived from an EMBL/GenBank/DDBJ whole genome shotgun (WGS) entry which is preliminary data.</text>
</comment>
<name>A0ABW7ATE8_9ACTN</name>
<dbReference type="RefSeq" id="WP_393174321.1">
    <property type="nucleotide sequence ID" value="NZ_JBICRM010000037.1"/>
</dbReference>
<proteinExistence type="predicted"/>
<dbReference type="Proteomes" id="UP001603978">
    <property type="component" value="Unassembled WGS sequence"/>
</dbReference>
<evidence type="ECO:0000313" key="2">
    <source>
        <dbReference type="Proteomes" id="UP001603978"/>
    </source>
</evidence>
<accession>A0ABW7ATE8</accession>
<evidence type="ECO:0000313" key="1">
    <source>
        <dbReference type="EMBL" id="MFG1709492.1"/>
    </source>
</evidence>
<sequence>MDQNEAESIYAHFTDAAFDDVDHEMLYNPELDGIDELPEAAFLRIAPMGFASWFVPLNQQRRVHPYVEDSPLDPSIAPTDRS</sequence>
<protein>
    <submittedName>
        <fullName evidence="1">Uncharacterized protein</fullName>
    </submittedName>
</protein>
<gene>
    <name evidence="1" type="ORF">ACFLIM_40520</name>
</gene>